<evidence type="ECO:0000256" key="1">
    <source>
        <dbReference type="SAM" id="MobiDB-lite"/>
    </source>
</evidence>
<feature type="region of interest" description="Disordered" evidence="1">
    <location>
        <begin position="49"/>
        <end position="87"/>
    </location>
</feature>
<keyword evidence="3" id="KW-1185">Reference proteome</keyword>
<protein>
    <submittedName>
        <fullName evidence="2">Uncharacterized protein</fullName>
    </submittedName>
</protein>
<dbReference type="AlphaFoldDB" id="A0A8J6B0A0"/>
<dbReference type="EMBL" id="JAHDYR010000053">
    <property type="protein sequence ID" value="KAG9391489.1"/>
    <property type="molecule type" value="Genomic_DNA"/>
</dbReference>
<name>A0A8J6B0A0_9EUKA</name>
<evidence type="ECO:0000313" key="2">
    <source>
        <dbReference type="EMBL" id="KAG9391489.1"/>
    </source>
</evidence>
<evidence type="ECO:0000313" key="3">
    <source>
        <dbReference type="Proteomes" id="UP000717585"/>
    </source>
</evidence>
<reference evidence="2" key="1">
    <citation type="submission" date="2021-05" db="EMBL/GenBank/DDBJ databases">
        <title>A free-living protist that lacks canonical eukaryotic 1 DNA replication and segregation systems.</title>
        <authorList>
            <person name="Salas-Leiva D.E."/>
            <person name="Tromer E.C."/>
            <person name="Curtis B.A."/>
            <person name="Jerlstrom-Hultqvist J."/>
            <person name="Kolisko M."/>
            <person name="Yi Z."/>
            <person name="Salas-Leiva J.S."/>
            <person name="Gallot-Lavallee L."/>
            <person name="Kops G.J.P.L."/>
            <person name="Archibald J.M."/>
            <person name="Simpson A.G.B."/>
            <person name="Roger A.J."/>
        </authorList>
    </citation>
    <scope>NUCLEOTIDE SEQUENCE</scope>
    <source>
        <strain evidence="2">BICM</strain>
    </source>
</reference>
<dbReference type="Proteomes" id="UP000717585">
    <property type="component" value="Unassembled WGS sequence"/>
</dbReference>
<gene>
    <name evidence="2" type="ORF">J8273_6250</name>
</gene>
<sequence>MLCFTLPPGVSGAVPGLGANGEVDRVSMTGVPGRADIGRDELREPCRGEAMGCGTARRGVPGRTIDGTGRGIPLADPGRGKLGLGPPSERALVTSLGSMMRAEAGRADEGRDDDDRADDGRADPGLYDLGVNGAVSASLCFFSSSDWAEAGRDLGGGRSVLGWGRVAGVLHCARVGW</sequence>
<organism evidence="2 3">
    <name type="scientific">Carpediemonas membranifera</name>
    <dbReference type="NCBI Taxonomy" id="201153"/>
    <lineage>
        <taxon>Eukaryota</taxon>
        <taxon>Metamonada</taxon>
        <taxon>Carpediemonas-like organisms</taxon>
        <taxon>Carpediemonas</taxon>
    </lineage>
</organism>
<comment type="caution">
    <text evidence="2">The sequence shown here is derived from an EMBL/GenBank/DDBJ whole genome shotgun (WGS) entry which is preliminary data.</text>
</comment>
<accession>A0A8J6B0A0</accession>
<feature type="region of interest" description="Disordered" evidence="1">
    <location>
        <begin position="102"/>
        <end position="122"/>
    </location>
</feature>
<proteinExistence type="predicted"/>